<reference evidence="2" key="1">
    <citation type="journal article" date="2023" name="Commun. Biol.">
        <title>Genome analysis of Parmales, the sister group of diatoms, reveals the evolutionary specialization of diatoms from phago-mixotrophs to photoautotrophs.</title>
        <authorList>
            <person name="Ban H."/>
            <person name="Sato S."/>
            <person name="Yoshikawa S."/>
            <person name="Yamada K."/>
            <person name="Nakamura Y."/>
            <person name="Ichinomiya M."/>
            <person name="Sato N."/>
            <person name="Blanc-Mathieu R."/>
            <person name="Endo H."/>
            <person name="Kuwata A."/>
            <person name="Ogata H."/>
        </authorList>
    </citation>
    <scope>NUCLEOTIDE SEQUENCE [LARGE SCALE GENOMIC DNA]</scope>
    <source>
        <strain evidence="2">NIES 3700</strain>
    </source>
</reference>
<organism evidence="1 2">
    <name type="scientific">Triparma laevis f. longispina</name>
    <dbReference type="NCBI Taxonomy" id="1714387"/>
    <lineage>
        <taxon>Eukaryota</taxon>
        <taxon>Sar</taxon>
        <taxon>Stramenopiles</taxon>
        <taxon>Ochrophyta</taxon>
        <taxon>Bolidophyceae</taxon>
        <taxon>Parmales</taxon>
        <taxon>Triparmaceae</taxon>
        <taxon>Triparma</taxon>
    </lineage>
</organism>
<accession>A0A9W7CFI7</accession>
<dbReference type="AlphaFoldDB" id="A0A9W7CFI7"/>
<dbReference type="Proteomes" id="UP001165122">
    <property type="component" value="Unassembled WGS sequence"/>
</dbReference>
<sequence length="69" mass="7172">MVNVTLIASTALLVIGVTVAALLVLKAQYDTNSGNYNTIGEICADLADIEEHGDVAMLCKEFGSDGADL</sequence>
<protein>
    <submittedName>
        <fullName evidence="1">Uncharacterized protein</fullName>
    </submittedName>
</protein>
<dbReference type="EMBL" id="BRXW01000115">
    <property type="protein sequence ID" value="GMI07743.1"/>
    <property type="molecule type" value="Genomic_DNA"/>
</dbReference>
<evidence type="ECO:0000313" key="1">
    <source>
        <dbReference type="EMBL" id="GMI07743.1"/>
    </source>
</evidence>
<gene>
    <name evidence="1" type="ORF">TrLO_g11537</name>
</gene>
<name>A0A9W7CFI7_9STRA</name>
<keyword evidence="2" id="KW-1185">Reference proteome</keyword>
<proteinExistence type="predicted"/>
<comment type="caution">
    <text evidence="1">The sequence shown here is derived from an EMBL/GenBank/DDBJ whole genome shotgun (WGS) entry which is preliminary data.</text>
</comment>
<evidence type="ECO:0000313" key="2">
    <source>
        <dbReference type="Proteomes" id="UP001165122"/>
    </source>
</evidence>